<evidence type="ECO:0000259" key="6">
    <source>
        <dbReference type="Pfam" id="PF00135"/>
    </source>
</evidence>
<sequence length="657" mass="72483">MGSRSEKLIKLRLVIITVFCFSSGLTRVEGQAGERTAIQVGSATLEGTRHTLDRRNYYSFQGIPYAHPPTGDKRWEEPVLAELYGNVKATAVGDRCPQWNPTANRSSGSENCLFLNVYTPIVPSQRPASVNARSLLPVMVYIHGGGFSAGGGDVVGPRKFMKLDVVLVTFNYRLGLLGFLSTGDEILPGNYGLLDQIAALEWVKQNIRSFGGNPESVTIFGDSAGAASVNFLMLSPRATSLKLFHRAIMQSGSALCDWAVEPNPREFADIIAEELECSGNSEDIRTCLKEKTPEELVKAQQSTIKTWAFPIRTAPVVDIEARGEGKALLPDTPSNLMDAGAYAQIPVIAGVNHDEGLMGYSSIHLEHGVENMKNQEYLEGTVVPQIVEHFFHAQGDSEAVTKAVLQHYFEGVNVSTTQGMKLAIAELTELIGDTAINSCNFNLLEKFAATKQALTFSYVFTHKTAKSPSIIAKNIQDLRTQHVHHPLFNYGVSHSDELFYLFEPVNIYHGNLHAVMYPEDLKVSDILTKIWVGFATHGNPASAVQNLNLQPWRPVGVGNINYYNLTSVSAPMGSDFRKGEAMFWLRTVPYIRELGETIDSLSCYPLLFYIFLGLVKRSSCKDRMSHHPLTNIFGFKFNPKPKLGFVSSSLCSKTIFI</sequence>
<keyword evidence="5" id="KW-0732">Signal</keyword>
<keyword evidence="8" id="KW-1185">Reference proteome</keyword>
<keyword evidence="2" id="KW-0719">Serine esterase</keyword>
<evidence type="ECO:0000256" key="5">
    <source>
        <dbReference type="RuleBase" id="RU361235"/>
    </source>
</evidence>
<dbReference type="EMBL" id="CAJVCH010569900">
    <property type="protein sequence ID" value="CAG7833495.1"/>
    <property type="molecule type" value="Genomic_DNA"/>
</dbReference>
<keyword evidence="3 5" id="KW-0378">Hydrolase</keyword>
<proteinExistence type="inferred from homology"/>
<name>A0A8J2M7S7_9HEXA</name>
<protein>
    <recommendedName>
        <fullName evidence="5">Carboxylic ester hydrolase</fullName>
        <ecNumber evidence="5">3.1.1.-</ecNumber>
    </recommendedName>
</protein>
<dbReference type="PANTHER" id="PTHR43142">
    <property type="entry name" value="CARBOXYLIC ESTER HYDROLASE"/>
    <property type="match status" value="1"/>
</dbReference>
<dbReference type="AlphaFoldDB" id="A0A8J2M7S7"/>
<feature type="domain" description="Carboxylesterase type B" evidence="6">
    <location>
        <begin position="37"/>
        <end position="584"/>
    </location>
</feature>
<evidence type="ECO:0000256" key="4">
    <source>
        <dbReference type="ARBA" id="ARBA00023180"/>
    </source>
</evidence>
<evidence type="ECO:0000256" key="2">
    <source>
        <dbReference type="ARBA" id="ARBA00022487"/>
    </source>
</evidence>
<dbReference type="InterPro" id="IPR002018">
    <property type="entry name" value="CarbesteraseB"/>
</dbReference>
<feature type="chain" id="PRO_5035487303" description="Carboxylic ester hydrolase" evidence="5">
    <location>
        <begin position="31"/>
        <end position="657"/>
    </location>
</feature>
<dbReference type="PANTHER" id="PTHR43142:SF1">
    <property type="entry name" value="CARBOXYLIC ESTER HYDROLASE"/>
    <property type="match status" value="1"/>
</dbReference>
<comment type="caution">
    <text evidence="7">The sequence shown here is derived from an EMBL/GenBank/DDBJ whole genome shotgun (WGS) entry which is preliminary data.</text>
</comment>
<evidence type="ECO:0000313" key="8">
    <source>
        <dbReference type="Proteomes" id="UP000708208"/>
    </source>
</evidence>
<feature type="signal peptide" evidence="5">
    <location>
        <begin position="1"/>
        <end position="30"/>
    </location>
</feature>
<accession>A0A8J2M7S7</accession>
<dbReference type="EC" id="3.1.1.-" evidence="5"/>
<dbReference type="GO" id="GO:0052689">
    <property type="term" value="F:carboxylic ester hydrolase activity"/>
    <property type="evidence" value="ECO:0007669"/>
    <property type="project" value="UniProtKB-KW"/>
</dbReference>
<organism evidence="7 8">
    <name type="scientific">Allacma fusca</name>
    <dbReference type="NCBI Taxonomy" id="39272"/>
    <lineage>
        <taxon>Eukaryota</taxon>
        <taxon>Metazoa</taxon>
        <taxon>Ecdysozoa</taxon>
        <taxon>Arthropoda</taxon>
        <taxon>Hexapoda</taxon>
        <taxon>Collembola</taxon>
        <taxon>Symphypleona</taxon>
        <taxon>Sminthuridae</taxon>
        <taxon>Allacma</taxon>
    </lineage>
</organism>
<evidence type="ECO:0000256" key="1">
    <source>
        <dbReference type="ARBA" id="ARBA00005964"/>
    </source>
</evidence>
<reference evidence="7" key="1">
    <citation type="submission" date="2021-06" db="EMBL/GenBank/DDBJ databases">
        <authorList>
            <person name="Hodson N. C."/>
            <person name="Mongue J. A."/>
            <person name="Jaron S. K."/>
        </authorList>
    </citation>
    <scope>NUCLEOTIDE SEQUENCE</scope>
</reference>
<dbReference type="Proteomes" id="UP000708208">
    <property type="component" value="Unassembled WGS sequence"/>
</dbReference>
<dbReference type="OrthoDB" id="3200163at2759"/>
<evidence type="ECO:0000256" key="3">
    <source>
        <dbReference type="ARBA" id="ARBA00022801"/>
    </source>
</evidence>
<gene>
    <name evidence="7" type="ORF">AFUS01_LOCUS43109</name>
</gene>
<evidence type="ECO:0000313" key="7">
    <source>
        <dbReference type="EMBL" id="CAG7833495.1"/>
    </source>
</evidence>
<dbReference type="InterPro" id="IPR019826">
    <property type="entry name" value="Carboxylesterase_B_AS"/>
</dbReference>
<dbReference type="Pfam" id="PF00135">
    <property type="entry name" value="COesterase"/>
    <property type="match status" value="1"/>
</dbReference>
<keyword evidence="4" id="KW-0325">Glycoprotein</keyword>
<comment type="similarity">
    <text evidence="1 5">Belongs to the type-B carboxylesterase/lipase family.</text>
</comment>
<dbReference type="PROSITE" id="PS00122">
    <property type="entry name" value="CARBOXYLESTERASE_B_1"/>
    <property type="match status" value="1"/>
</dbReference>